<dbReference type="Proteomes" id="UP000244855">
    <property type="component" value="Unassembled WGS sequence"/>
</dbReference>
<evidence type="ECO:0000313" key="3">
    <source>
        <dbReference type="EMBL" id="PVH93191.1"/>
    </source>
</evidence>
<accession>A0A2V1D591</accession>
<sequence>MPADRTFHHPSSTFVASFANLPMPMAPALRVTLRSFDAHDSLERQLSLFPNKPFTIGRASTNSMKPNLMTAADNAYIDSPVISRDHAFLTLRLCPPSVQITDSASMHGTMVNGVKLKPHRPRKLNDGDLLQFGADVTRNERTLYPPHLSLHCEANTVASEYFVARKYTYHAPPLDTLTLEPSSPQPADSYDFTVPEAKSDDDDSEADEEESMSDSSSSSSANENEPRLPLPPRSRLGSQANPVTIDDTEDGTAELSPQDNERDLVPTLPQAQRDELDSFDDGGSVDAQYHGSPYSSDIRDAEGFLSSHASDSELDNGSDEDARTDFDVEEEEDYEEERDDLDSLGDDDEDSENIDPACGSQGPAVFQAVNEHVAPVITTDTAARATTPPLAAKMFVPNLEPRSVHAASKAPEPENSPSNTYKMGPFAASQGNYAFGCVDSTLPYGGESSRTRPSGLSEYLSPYMPREHIPFEASAYDLPPTNPYLSQPEQRYTFDPYTAPTFSFAPSIPACTYPNPPPVVKPSPSPEPAWASGSGPTGPAGAANLADPASPAGPAGPVLAAHNTPEVDSSPQPVRRTKVPISEIVEDAPPQQPPTPTSLSGTLKRKADEMEQEVSETPADSSSVPSTDVVAKESSEITPVLNVSTQERPKKRLRAALGNAAMMAAYLIPSTAIAVGMLTQLPDAFFQG</sequence>
<dbReference type="InterPro" id="IPR000253">
    <property type="entry name" value="FHA_dom"/>
</dbReference>
<feature type="compositionally biased region" description="Acidic residues" evidence="1">
    <location>
        <begin position="327"/>
        <end position="353"/>
    </location>
</feature>
<evidence type="ECO:0000313" key="4">
    <source>
        <dbReference type="Proteomes" id="UP000244855"/>
    </source>
</evidence>
<evidence type="ECO:0000259" key="2">
    <source>
        <dbReference type="PROSITE" id="PS50006"/>
    </source>
</evidence>
<feature type="region of interest" description="Disordered" evidence="1">
    <location>
        <begin position="176"/>
        <end position="366"/>
    </location>
</feature>
<feature type="compositionally biased region" description="Low complexity" evidence="1">
    <location>
        <begin position="528"/>
        <end position="561"/>
    </location>
</feature>
<keyword evidence="4" id="KW-1185">Reference proteome</keyword>
<dbReference type="AlphaFoldDB" id="A0A2V1D591"/>
<dbReference type="InterPro" id="IPR008984">
    <property type="entry name" value="SMAD_FHA_dom_sf"/>
</dbReference>
<feature type="compositionally biased region" description="Low complexity" evidence="1">
    <location>
        <begin position="213"/>
        <end position="223"/>
    </location>
</feature>
<reference evidence="3 4" key="1">
    <citation type="journal article" date="2018" name="Sci. Rep.">
        <title>Comparative genomics provides insights into the lifestyle and reveals functional heterogeneity of dark septate endophytic fungi.</title>
        <authorList>
            <person name="Knapp D.G."/>
            <person name="Nemeth J.B."/>
            <person name="Barry K."/>
            <person name="Hainaut M."/>
            <person name="Henrissat B."/>
            <person name="Johnson J."/>
            <person name="Kuo A."/>
            <person name="Lim J.H.P."/>
            <person name="Lipzen A."/>
            <person name="Nolan M."/>
            <person name="Ohm R.A."/>
            <person name="Tamas L."/>
            <person name="Grigoriev I.V."/>
            <person name="Spatafora J.W."/>
            <person name="Nagy L.G."/>
            <person name="Kovacs G.M."/>
        </authorList>
    </citation>
    <scope>NUCLEOTIDE SEQUENCE [LARGE SCALE GENOMIC DNA]</scope>
    <source>
        <strain evidence="3 4">DSE2036</strain>
    </source>
</reference>
<evidence type="ECO:0000256" key="1">
    <source>
        <dbReference type="SAM" id="MobiDB-lite"/>
    </source>
</evidence>
<dbReference type="SUPFAM" id="SSF49879">
    <property type="entry name" value="SMAD/FHA domain"/>
    <property type="match status" value="1"/>
</dbReference>
<feature type="compositionally biased region" description="Acidic residues" evidence="1">
    <location>
        <begin position="199"/>
        <end position="212"/>
    </location>
</feature>
<feature type="compositionally biased region" description="Pro residues" evidence="1">
    <location>
        <begin position="514"/>
        <end position="527"/>
    </location>
</feature>
<organism evidence="3 4">
    <name type="scientific">Periconia macrospinosa</name>
    <dbReference type="NCBI Taxonomy" id="97972"/>
    <lineage>
        <taxon>Eukaryota</taxon>
        <taxon>Fungi</taxon>
        <taxon>Dikarya</taxon>
        <taxon>Ascomycota</taxon>
        <taxon>Pezizomycotina</taxon>
        <taxon>Dothideomycetes</taxon>
        <taxon>Pleosporomycetidae</taxon>
        <taxon>Pleosporales</taxon>
        <taxon>Massarineae</taxon>
        <taxon>Periconiaceae</taxon>
        <taxon>Periconia</taxon>
    </lineage>
</organism>
<dbReference type="Pfam" id="PF00498">
    <property type="entry name" value="FHA"/>
    <property type="match status" value="1"/>
</dbReference>
<dbReference type="PROSITE" id="PS50006">
    <property type="entry name" value="FHA_DOMAIN"/>
    <property type="match status" value="1"/>
</dbReference>
<feature type="region of interest" description="Disordered" evidence="1">
    <location>
        <begin position="403"/>
        <end position="423"/>
    </location>
</feature>
<proteinExistence type="predicted"/>
<gene>
    <name evidence="3" type="ORF">DM02DRAFT_733272</name>
</gene>
<dbReference type="SMART" id="SM00240">
    <property type="entry name" value="FHA"/>
    <property type="match status" value="1"/>
</dbReference>
<dbReference type="STRING" id="97972.A0A2V1D591"/>
<feature type="domain" description="FHA" evidence="2">
    <location>
        <begin position="54"/>
        <end position="116"/>
    </location>
</feature>
<name>A0A2V1D591_9PLEO</name>
<dbReference type="EMBL" id="KZ805607">
    <property type="protein sequence ID" value="PVH93191.1"/>
    <property type="molecule type" value="Genomic_DNA"/>
</dbReference>
<dbReference type="OrthoDB" id="4096268at2759"/>
<protein>
    <recommendedName>
        <fullName evidence="2">FHA domain-containing protein</fullName>
    </recommendedName>
</protein>
<dbReference type="Gene3D" id="2.60.200.20">
    <property type="match status" value="1"/>
</dbReference>
<feature type="region of interest" description="Disordered" evidence="1">
    <location>
        <begin position="513"/>
        <end position="634"/>
    </location>
</feature>